<reference evidence="1" key="1">
    <citation type="journal article" date="2015" name="Nature">
        <title>Complex archaea that bridge the gap between prokaryotes and eukaryotes.</title>
        <authorList>
            <person name="Spang A."/>
            <person name="Saw J.H."/>
            <person name="Jorgensen S.L."/>
            <person name="Zaremba-Niedzwiedzka K."/>
            <person name="Martijn J."/>
            <person name="Lind A.E."/>
            <person name="van Eijk R."/>
            <person name="Schleper C."/>
            <person name="Guy L."/>
            <person name="Ettema T.J."/>
        </authorList>
    </citation>
    <scope>NUCLEOTIDE SEQUENCE</scope>
</reference>
<comment type="caution">
    <text evidence="1">The sequence shown here is derived from an EMBL/GenBank/DDBJ whole genome shotgun (WGS) entry which is preliminary data.</text>
</comment>
<accession>A0A0F9PJU2</accession>
<gene>
    <name evidence="1" type="ORF">LCGC14_1207020</name>
</gene>
<sequence length="44" mass="5111">MAFITYQPEDQIPPSDRVEDRDNIIKHKKIAQKEGIVKSSEINQ</sequence>
<protein>
    <submittedName>
        <fullName evidence="1">Uncharacterized protein</fullName>
    </submittedName>
</protein>
<proteinExistence type="predicted"/>
<dbReference type="AlphaFoldDB" id="A0A0F9PJU2"/>
<dbReference type="EMBL" id="LAZR01006248">
    <property type="protein sequence ID" value="KKM93572.1"/>
    <property type="molecule type" value="Genomic_DNA"/>
</dbReference>
<name>A0A0F9PJU2_9ZZZZ</name>
<organism evidence="1">
    <name type="scientific">marine sediment metagenome</name>
    <dbReference type="NCBI Taxonomy" id="412755"/>
    <lineage>
        <taxon>unclassified sequences</taxon>
        <taxon>metagenomes</taxon>
        <taxon>ecological metagenomes</taxon>
    </lineage>
</organism>
<evidence type="ECO:0000313" key="1">
    <source>
        <dbReference type="EMBL" id="KKM93572.1"/>
    </source>
</evidence>